<comment type="caution">
    <text evidence="1">The sequence shown here is derived from an EMBL/GenBank/DDBJ whole genome shotgun (WGS) entry which is preliminary data.</text>
</comment>
<reference evidence="1" key="1">
    <citation type="submission" date="2020-01" db="EMBL/GenBank/DDBJ databases">
        <title>Genome sequence of Kobresia littledalei, the first chromosome-level genome in the family Cyperaceae.</title>
        <authorList>
            <person name="Qu G."/>
        </authorList>
    </citation>
    <scope>NUCLEOTIDE SEQUENCE</scope>
    <source>
        <strain evidence="1">C.B.Clarke</strain>
        <tissue evidence="1">Leaf</tissue>
    </source>
</reference>
<name>A0A833R5T7_9POAL</name>
<sequence>MYNYIKGSCTLVIEQLINELTQLTKFFDMEITNLAISSCFGLMEFADGSIIASSQLPPWPMVTTDKALNPSYTVVQHVAIREICHVSGSSELWQSLHQLQSTTCGNL</sequence>
<gene>
    <name evidence="1" type="ORF">FCM35_KLT20276</name>
</gene>
<organism evidence="1 2">
    <name type="scientific">Carex littledalei</name>
    <dbReference type="NCBI Taxonomy" id="544730"/>
    <lineage>
        <taxon>Eukaryota</taxon>
        <taxon>Viridiplantae</taxon>
        <taxon>Streptophyta</taxon>
        <taxon>Embryophyta</taxon>
        <taxon>Tracheophyta</taxon>
        <taxon>Spermatophyta</taxon>
        <taxon>Magnoliopsida</taxon>
        <taxon>Liliopsida</taxon>
        <taxon>Poales</taxon>
        <taxon>Cyperaceae</taxon>
        <taxon>Cyperoideae</taxon>
        <taxon>Cariceae</taxon>
        <taxon>Carex</taxon>
        <taxon>Carex subgen. Euthyceras</taxon>
    </lineage>
</organism>
<dbReference type="AlphaFoldDB" id="A0A833R5T7"/>
<dbReference type="Proteomes" id="UP000623129">
    <property type="component" value="Unassembled WGS sequence"/>
</dbReference>
<dbReference type="EMBL" id="SWLB01000008">
    <property type="protein sequence ID" value="KAF3335769.1"/>
    <property type="molecule type" value="Genomic_DNA"/>
</dbReference>
<keyword evidence="2" id="KW-1185">Reference proteome</keyword>
<proteinExistence type="predicted"/>
<protein>
    <submittedName>
        <fullName evidence="1">Uncharacterized protein</fullName>
    </submittedName>
</protein>
<evidence type="ECO:0000313" key="1">
    <source>
        <dbReference type="EMBL" id="KAF3335769.1"/>
    </source>
</evidence>
<evidence type="ECO:0000313" key="2">
    <source>
        <dbReference type="Proteomes" id="UP000623129"/>
    </source>
</evidence>
<accession>A0A833R5T7</accession>